<sequence>MSSDWLRSSVEFIALIKETVKTTTKETVNEIRNEPKILAEIIMLLEGTINEITFLYGIGTNILKNTKDKNGNEIYFGGLLDLFINGFYDGIRLSAPNVALDQGIAQAIEQGAEQQLNSIYNPTKILDEIKNKYNIKKTKIDKSLNDLKDVNIKDALLREDIFPQNLIKKVIHKNYIQDPQPSKILSQTIVILEGAKAVIDTGASITISGIPSIGHKIGATVGFLCTYLPAGEEMIRDAIETSLKTYINNQHARDTFSKYLAFSFIKDVISLIISLVIAPQLNFFRAGIAGVYEGLTEESIKEHIHIKDLEQKIGLVPKILENIKSGNYTDFDTVQKEIVAKIKEISKQENDLQGDKGLSYQQNLIKQLKNQINNIQQGDKDINKLEKELEVISQDGYIKGLCLNLLAEKNSLESEFQLIHEAARLGNTLIPILNNDNISKIEHIKQNLLSSLPKMEKELLKLQIAEKESILHHEKFDKENTPRLFAQYEELQSKLADLDTWKSYCTEIIEQQIRDYKTAKNTQIELGTVNKGFAK</sequence>
<dbReference type="EMBL" id="JARGYT010000032">
    <property type="protein sequence ID" value="MDZ5762260.1"/>
    <property type="molecule type" value="Genomic_DNA"/>
</dbReference>
<keyword evidence="1" id="KW-0175">Coiled coil</keyword>
<comment type="caution">
    <text evidence="2">The sequence shown here is derived from an EMBL/GenBank/DDBJ whole genome shotgun (WGS) entry which is preliminary data.</text>
</comment>
<evidence type="ECO:0000313" key="2">
    <source>
        <dbReference type="EMBL" id="MDZ5762260.1"/>
    </source>
</evidence>
<reference evidence="2 3" key="1">
    <citation type="submission" date="2023-02" db="EMBL/GenBank/DDBJ databases">
        <title>Host association and intracellularity evolved multiple times independently in the Rickettsiales.</title>
        <authorList>
            <person name="Castelli M."/>
            <person name="Nardi T."/>
            <person name="Gammuto L."/>
            <person name="Bellinzona G."/>
            <person name="Sabaneyeva E."/>
            <person name="Potekhin A."/>
            <person name="Serra V."/>
            <person name="Petroni G."/>
            <person name="Sassera D."/>
        </authorList>
    </citation>
    <scope>NUCLEOTIDE SEQUENCE [LARGE SCALE GENOMIC DNA]</scope>
    <source>
        <strain evidence="2 3">BOD18</strain>
    </source>
</reference>
<evidence type="ECO:0000313" key="3">
    <source>
        <dbReference type="Proteomes" id="UP001293791"/>
    </source>
</evidence>
<name>A0ABU5L8L8_9RICK</name>
<gene>
    <name evidence="2" type="ORF">Cyrtocomes_00638</name>
</gene>
<proteinExistence type="predicted"/>
<protein>
    <submittedName>
        <fullName evidence="2">Uncharacterized protein</fullName>
    </submittedName>
</protein>
<feature type="coiled-coil region" evidence="1">
    <location>
        <begin position="368"/>
        <end position="395"/>
    </location>
</feature>
<accession>A0ABU5L8L8</accession>
<dbReference type="RefSeq" id="WP_322497737.1">
    <property type="nucleotide sequence ID" value="NZ_JARGYT010000032.1"/>
</dbReference>
<keyword evidence="3" id="KW-1185">Reference proteome</keyword>
<evidence type="ECO:0000256" key="1">
    <source>
        <dbReference type="SAM" id="Coils"/>
    </source>
</evidence>
<dbReference type="Proteomes" id="UP001293791">
    <property type="component" value="Unassembled WGS sequence"/>
</dbReference>
<organism evidence="2 3">
    <name type="scientific">Candidatus Cyrtobacter comes</name>
    <dbReference type="NCBI Taxonomy" id="675776"/>
    <lineage>
        <taxon>Bacteria</taxon>
        <taxon>Pseudomonadati</taxon>
        <taxon>Pseudomonadota</taxon>
        <taxon>Alphaproteobacteria</taxon>
        <taxon>Rickettsiales</taxon>
        <taxon>Candidatus Midichloriaceae</taxon>
        <taxon>Candidatus Cyrtobacter</taxon>
    </lineage>
</organism>